<dbReference type="Proteomes" id="UP000005655">
    <property type="component" value="Segment"/>
</dbReference>
<reference evidence="1 2" key="1">
    <citation type="journal article" date="2012" name="J. Virol.">
        <title>Complete Genome Sequences of 138 Mycobacteriophages.</title>
        <authorList>
            <consortium name="the Science Education Alliance Phage Hunters Advancing Genomics and Evolutionary Science Program"/>
            <consortium name="the KwaZulu-Natal Research Institute for Tuberculosis and HIV Mycobacterial Genetics Course Students"/>
            <consortium name="the Phage Hunters Integrating Research and Education Program"/>
            <person name="Hatfull G.F."/>
        </authorList>
    </citation>
    <scope>NUCLEOTIDE SEQUENCE [LARGE SCALE GENOMIC DNA]</scope>
</reference>
<evidence type="ECO:0000313" key="2">
    <source>
        <dbReference type="Proteomes" id="UP000005655"/>
    </source>
</evidence>
<sequence>MSLLDRGGTYGSPEDGFDPVTVYPEVTRKDRLGNTLVGPSLTGIQTVARFQVQGQSGTSARRAEVDDIGDMTEQVYTMRLPRSFTTELKSGSEVVWRGERWGVFGEPRRYKGSRRIAHLEYTVRRF</sequence>
<dbReference type="RefSeq" id="YP_009018246.1">
    <property type="nucleotide sequence ID" value="NC_023739.1"/>
</dbReference>
<protein>
    <submittedName>
        <fullName evidence="1">Head-to-tail stopper</fullName>
    </submittedName>
</protein>
<organism evidence="1 2">
    <name type="scientific">Mycobacterium phage BillKnuckles</name>
    <dbReference type="NCBI Taxonomy" id="2902892"/>
    <lineage>
        <taxon>Viruses</taxon>
        <taxon>Duplodnaviria</taxon>
        <taxon>Heunggongvirae</taxon>
        <taxon>Uroviricota</taxon>
        <taxon>Caudoviricetes</taxon>
        <taxon>Fromanvirus</taxon>
        <taxon>Fromanvirus billknuckles</taxon>
    </lineage>
</organism>
<keyword evidence="2" id="KW-1185">Reference proteome</keyword>
<accession>G8I6G6</accession>
<evidence type="ECO:0000313" key="1">
    <source>
        <dbReference type="EMBL" id="AER48310.1"/>
    </source>
</evidence>
<dbReference type="KEGG" id="vg:18566200"/>
<proteinExistence type="predicted"/>
<gene>
    <name evidence="1" type="primary">19</name>
    <name evidence="1" type="ORF">BILLKNUCKLES_19</name>
</gene>
<dbReference type="GeneID" id="18566200"/>
<dbReference type="EMBL" id="JN699000">
    <property type="protein sequence ID" value="AER48310.1"/>
    <property type="molecule type" value="Genomic_DNA"/>
</dbReference>
<dbReference type="OrthoDB" id="13366at10239"/>
<name>G8I6G6_9CAUD</name>